<reference evidence="2 3" key="1">
    <citation type="submission" date="2016-04" db="EMBL/GenBank/DDBJ databases">
        <title>Genome sequence of Methanobrevibacter filiformis DSM 11501.</title>
        <authorList>
            <person name="Poehlein A."/>
            <person name="Seedorf H."/>
            <person name="Daniel R."/>
        </authorList>
    </citation>
    <scope>NUCLEOTIDE SEQUENCE [LARGE SCALE GENOMIC DNA]</scope>
    <source>
        <strain evidence="2 3">DSM 11501</strain>
    </source>
</reference>
<keyword evidence="3" id="KW-1185">Reference proteome</keyword>
<evidence type="ECO:0000313" key="2">
    <source>
        <dbReference type="EMBL" id="KZX11800.1"/>
    </source>
</evidence>
<dbReference type="AlphaFoldDB" id="A0A162FLK3"/>
<feature type="coiled-coil region" evidence="1">
    <location>
        <begin position="16"/>
        <end position="43"/>
    </location>
</feature>
<protein>
    <submittedName>
        <fullName evidence="2">Uncharacterized protein</fullName>
    </submittedName>
</protein>
<proteinExistence type="predicted"/>
<accession>A0A162FLK3</accession>
<dbReference type="RefSeq" id="WP_066972890.1">
    <property type="nucleotide sequence ID" value="NZ_LWMT01000241.1"/>
</dbReference>
<keyword evidence="1" id="KW-0175">Coiled coil</keyword>
<dbReference type="Proteomes" id="UP000077066">
    <property type="component" value="Unassembled WGS sequence"/>
</dbReference>
<dbReference type="OrthoDB" id="325082at2157"/>
<dbReference type="STRING" id="55758.MBFIL_13110"/>
<organism evidence="2 3">
    <name type="scientific">Methanobrevibacter filiformis</name>
    <dbReference type="NCBI Taxonomy" id="55758"/>
    <lineage>
        <taxon>Archaea</taxon>
        <taxon>Methanobacteriati</taxon>
        <taxon>Methanobacteriota</taxon>
        <taxon>Methanomada group</taxon>
        <taxon>Methanobacteria</taxon>
        <taxon>Methanobacteriales</taxon>
        <taxon>Methanobacteriaceae</taxon>
        <taxon>Methanobrevibacter</taxon>
    </lineage>
</organism>
<dbReference type="EMBL" id="LWMT01000241">
    <property type="protein sequence ID" value="KZX11800.1"/>
    <property type="molecule type" value="Genomic_DNA"/>
</dbReference>
<evidence type="ECO:0000313" key="3">
    <source>
        <dbReference type="Proteomes" id="UP000077066"/>
    </source>
</evidence>
<gene>
    <name evidence="2" type="ORF">MBFIL_13110</name>
</gene>
<dbReference type="PATRIC" id="fig|55758.3.peg.1495"/>
<evidence type="ECO:0000256" key="1">
    <source>
        <dbReference type="SAM" id="Coils"/>
    </source>
</evidence>
<sequence>MIKIKLIRTISGKDFVHEFEKRYETLENLKKMFQEDNENMELEMYIEDWEYFLDHSDEITEQEKILYSEKPHFTEIDLELLSHIKNYKVKSIADLAKHFNKDVNTIQKSVKKIKRKRTNRI</sequence>
<name>A0A162FLK3_9EURY</name>
<comment type="caution">
    <text evidence="2">The sequence shown here is derived from an EMBL/GenBank/DDBJ whole genome shotgun (WGS) entry which is preliminary data.</text>
</comment>